<dbReference type="GeneID" id="11970492"/>
<dbReference type="STRING" id="1041930.Mtc_0602"/>
<sequence length="165" mass="19454">MCPKNKQKRYSALVEAMSGEDYTHEAGLAFERHVIGLFGKDFKIKWMREGATKEEVDFSPDLEVEHIETGDVFGVECKYRASHFMGRLPWAKEYQLKKYSRYREKTGRLLFIVIGLGGTPERPDYMYCVPAWEAKATMLDVDGIKRHRRSPLRRFRWDSREKRLV</sequence>
<dbReference type="RefSeq" id="WP_014405205.1">
    <property type="nucleotide sequence ID" value="NC_017034.1"/>
</dbReference>
<protein>
    <submittedName>
        <fullName evidence="1">Uncharacterized protein</fullName>
    </submittedName>
</protein>
<dbReference type="AlphaFoldDB" id="H8I5P7"/>
<reference evidence="1 2" key="1">
    <citation type="journal article" date="2012" name="J. Bacteriol.">
        <title>Complete genome sequence of a thermophilic methanogen, Methanocella conradii HZ254, isolated from Chinese rice field soil.</title>
        <authorList>
            <person name="Lu Z."/>
            <person name="Lu Y."/>
        </authorList>
    </citation>
    <scope>NUCLEOTIDE SEQUENCE [LARGE SCALE GENOMIC DNA]</scope>
    <source>
        <strain evidence="2">DSM 24694 / JCM 17849 / CGMCC 1.5162 / HZ254</strain>
    </source>
</reference>
<accession>H8I5P7</accession>
<name>H8I5P7_METCZ</name>
<gene>
    <name evidence="1" type="ordered locus">Mtc_0602</name>
</gene>
<dbReference type="EMBL" id="CP003243">
    <property type="protein sequence ID" value="AFC99366.1"/>
    <property type="molecule type" value="Genomic_DNA"/>
</dbReference>
<dbReference type="KEGG" id="mez:Mtc_0602"/>
<keyword evidence="2" id="KW-1185">Reference proteome</keyword>
<dbReference type="HOGENOM" id="CLU_118412_0_0_2"/>
<proteinExistence type="predicted"/>
<dbReference type="eggNOG" id="arCOG03518">
    <property type="taxonomic scope" value="Archaea"/>
</dbReference>
<organism evidence="1 2">
    <name type="scientific">Methanocella conradii (strain DSM 24694 / JCM 17849 / CGMCC 1.5162 / HZ254)</name>
    <dbReference type="NCBI Taxonomy" id="1041930"/>
    <lineage>
        <taxon>Archaea</taxon>
        <taxon>Methanobacteriati</taxon>
        <taxon>Methanobacteriota</taxon>
        <taxon>Stenosarchaea group</taxon>
        <taxon>Methanomicrobia</taxon>
        <taxon>Methanocellales</taxon>
        <taxon>Methanocellaceae</taxon>
        <taxon>Methanocella</taxon>
    </lineage>
</organism>
<evidence type="ECO:0000313" key="1">
    <source>
        <dbReference type="EMBL" id="AFC99366.1"/>
    </source>
</evidence>
<dbReference type="Proteomes" id="UP000005233">
    <property type="component" value="Chromosome"/>
</dbReference>
<evidence type="ECO:0000313" key="2">
    <source>
        <dbReference type="Proteomes" id="UP000005233"/>
    </source>
</evidence>